<accession>A0AAE0NQX8</accession>
<protein>
    <submittedName>
        <fullName evidence="6">Kinase-like domain-containing protein</fullName>
    </submittedName>
</protein>
<dbReference type="InterPro" id="IPR000719">
    <property type="entry name" value="Prot_kinase_dom"/>
</dbReference>
<dbReference type="PANTHER" id="PTHR45832:SF22">
    <property type="entry name" value="SERINE_THREONINE-PROTEIN KINASE SAMKA-RELATED"/>
    <property type="match status" value="1"/>
</dbReference>
<keyword evidence="7" id="KW-1185">Reference proteome</keyword>
<evidence type="ECO:0000256" key="1">
    <source>
        <dbReference type="ARBA" id="ARBA00008874"/>
    </source>
</evidence>
<evidence type="ECO:0000256" key="3">
    <source>
        <dbReference type="ARBA" id="ARBA00022840"/>
    </source>
</evidence>
<dbReference type="InterPro" id="IPR017441">
    <property type="entry name" value="Protein_kinase_ATP_BS"/>
</dbReference>
<dbReference type="AlphaFoldDB" id="A0AAE0NQX8"/>
<dbReference type="InterPro" id="IPR011009">
    <property type="entry name" value="Kinase-like_dom_sf"/>
</dbReference>
<dbReference type="PANTHER" id="PTHR45832">
    <property type="entry name" value="SERINE/THREONINE-PROTEIN KINASE SAMKA-RELATED-RELATED"/>
    <property type="match status" value="1"/>
</dbReference>
<name>A0AAE0NQX8_9PEZI</name>
<dbReference type="GO" id="GO:0005524">
    <property type="term" value="F:ATP binding"/>
    <property type="evidence" value="ECO:0007669"/>
    <property type="project" value="UniProtKB-UniRule"/>
</dbReference>
<reference evidence="6" key="2">
    <citation type="submission" date="2023-06" db="EMBL/GenBank/DDBJ databases">
        <authorList>
            <consortium name="Lawrence Berkeley National Laboratory"/>
            <person name="Haridas S."/>
            <person name="Hensen N."/>
            <person name="Bonometti L."/>
            <person name="Westerberg I."/>
            <person name="Brannstrom I.O."/>
            <person name="Guillou S."/>
            <person name="Cros-Aarteil S."/>
            <person name="Calhoun S."/>
            <person name="Kuo A."/>
            <person name="Mondo S."/>
            <person name="Pangilinan J."/>
            <person name="Riley R."/>
            <person name="LaButti K."/>
            <person name="Andreopoulos B."/>
            <person name="Lipzen A."/>
            <person name="Chen C."/>
            <person name="Yanf M."/>
            <person name="Daum C."/>
            <person name="Ng V."/>
            <person name="Clum A."/>
            <person name="Steindorff A."/>
            <person name="Ohm R."/>
            <person name="Martin F."/>
            <person name="Silar P."/>
            <person name="Natvig D."/>
            <person name="Lalanne C."/>
            <person name="Gautier V."/>
            <person name="Ament-velasquez S.L."/>
            <person name="Kruys A."/>
            <person name="Hutchinson M.I."/>
            <person name="Powell A.J."/>
            <person name="Barry K."/>
            <person name="Miller A.N."/>
            <person name="Grigoriev I.V."/>
            <person name="Debuchy R."/>
            <person name="Gladieux P."/>
            <person name="Thoren M.H."/>
            <person name="Johannesson H."/>
        </authorList>
    </citation>
    <scope>NUCLEOTIDE SEQUENCE</scope>
    <source>
        <strain evidence="6">CBS 232.78</strain>
    </source>
</reference>
<feature type="non-terminal residue" evidence="6">
    <location>
        <position position="1"/>
    </location>
</feature>
<sequence>TLFHLVPQNEAAHDALLHPTNRRFVSPCAAVGGRPALEIGFHVPSLPSGRVITRIGRNADLILPKIKNNVTPRVPIMAIHIAFEIHPQTLLVLLSVRAKNVSSVKDAALEAIQGDCVIQCGESYNVDIVSYQFKLAWRNDLTVRSLKELVLQEYHGSVDQAKQLRTRDQPDSVDESVLAAPWHNTRLHTPKNPLVVEMKDSRSFIGSGAFGAVFKTVDVKSGSIFVVKVIDLTKHQNMDFARALIHKKIKVLQGVQHDNIIEYLGQADFDTNEPLIYMPFREGNLTSLAKTTDIGLRDELCQQVLEQMLRALDYLDSRKLCHRDVKPDYILFSKMADRIYRFQLADFGLANHSTLARTICGTPLFPAPELHPQDGEFKFKQSPKMDVWSLFVTFWPCTPTFSFRLIRRDR</sequence>
<comment type="similarity">
    <text evidence="1">Belongs to the protein kinase superfamily. STE Ser/Thr protein kinase family. STE20 subfamily.</text>
</comment>
<keyword evidence="2 4" id="KW-0547">Nucleotide-binding</keyword>
<proteinExistence type="inferred from homology"/>
<evidence type="ECO:0000313" key="6">
    <source>
        <dbReference type="EMBL" id="KAK3386088.1"/>
    </source>
</evidence>
<dbReference type="SUPFAM" id="SSF56112">
    <property type="entry name" value="Protein kinase-like (PK-like)"/>
    <property type="match status" value="1"/>
</dbReference>
<evidence type="ECO:0000313" key="7">
    <source>
        <dbReference type="Proteomes" id="UP001285441"/>
    </source>
</evidence>
<dbReference type="CDD" id="cd00180">
    <property type="entry name" value="PKc"/>
    <property type="match status" value="1"/>
</dbReference>
<feature type="domain" description="Protein kinase" evidence="5">
    <location>
        <begin position="199"/>
        <end position="410"/>
    </location>
</feature>
<dbReference type="EMBL" id="JAULSW010000004">
    <property type="protein sequence ID" value="KAK3386088.1"/>
    <property type="molecule type" value="Genomic_DNA"/>
</dbReference>
<dbReference type="PROSITE" id="PS50011">
    <property type="entry name" value="PROTEIN_KINASE_DOM"/>
    <property type="match status" value="1"/>
</dbReference>
<keyword evidence="6" id="KW-0418">Kinase</keyword>
<dbReference type="Gene3D" id="1.10.510.10">
    <property type="entry name" value="Transferase(Phosphotransferase) domain 1"/>
    <property type="match status" value="1"/>
</dbReference>
<dbReference type="PROSITE" id="PS00107">
    <property type="entry name" value="PROTEIN_KINASE_ATP"/>
    <property type="match status" value="1"/>
</dbReference>
<evidence type="ECO:0000259" key="5">
    <source>
        <dbReference type="PROSITE" id="PS50011"/>
    </source>
</evidence>
<evidence type="ECO:0000256" key="4">
    <source>
        <dbReference type="PROSITE-ProRule" id="PRU10141"/>
    </source>
</evidence>
<dbReference type="GO" id="GO:0004672">
    <property type="term" value="F:protein kinase activity"/>
    <property type="evidence" value="ECO:0007669"/>
    <property type="project" value="InterPro"/>
</dbReference>
<dbReference type="InterPro" id="IPR051931">
    <property type="entry name" value="PAK3-like"/>
</dbReference>
<feature type="binding site" evidence="4">
    <location>
        <position position="228"/>
    </location>
    <ligand>
        <name>ATP</name>
        <dbReference type="ChEBI" id="CHEBI:30616"/>
    </ligand>
</feature>
<gene>
    <name evidence="6" type="ORF">B0H63DRAFT_544674</name>
</gene>
<dbReference type="Pfam" id="PF00069">
    <property type="entry name" value="Pkinase"/>
    <property type="match status" value="1"/>
</dbReference>
<organism evidence="6 7">
    <name type="scientific">Podospora didyma</name>
    <dbReference type="NCBI Taxonomy" id="330526"/>
    <lineage>
        <taxon>Eukaryota</taxon>
        <taxon>Fungi</taxon>
        <taxon>Dikarya</taxon>
        <taxon>Ascomycota</taxon>
        <taxon>Pezizomycotina</taxon>
        <taxon>Sordariomycetes</taxon>
        <taxon>Sordariomycetidae</taxon>
        <taxon>Sordariales</taxon>
        <taxon>Podosporaceae</taxon>
        <taxon>Podospora</taxon>
    </lineage>
</organism>
<evidence type="ECO:0000256" key="2">
    <source>
        <dbReference type="ARBA" id="ARBA00022741"/>
    </source>
</evidence>
<dbReference type="Proteomes" id="UP001285441">
    <property type="component" value="Unassembled WGS sequence"/>
</dbReference>
<comment type="caution">
    <text evidence="6">The sequence shown here is derived from an EMBL/GenBank/DDBJ whole genome shotgun (WGS) entry which is preliminary data.</text>
</comment>
<reference evidence="6" key="1">
    <citation type="journal article" date="2023" name="Mol. Phylogenet. Evol.">
        <title>Genome-scale phylogeny and comparative genomics of the fungal order Sordariales.</title>
        <authorList>
            <person name="Hensen N."/>
            <person name="Bonometti L."/>
            <person name="Westerberg I."/>
            <person name="Brannstrom I.O."/>
            <person name="Guillou S."/>
            <person name="Cros-Aarteil S."/>
            <person name="Calhoun S."/>
            <person name="Haridas S."/>
            <person name="Kuo A."/>
            <person name="Mondo S."/>
            <person name="Pangilinan J."/>
            <person name="Riley R."/>
            <person name="LaButti K."/>
            <person name="Andreopoulos B."/>
            <person name="Lipzen A."/>
            <person name="Chen C."/>
            <person name="Yan M."/>
            <person name="Daum C."/>
            <person name="Ng V."/>
            <person name="Clum A."/>
            <person name="Steindorff A."/>
            <person name="Ohm R.A."/>
            <person name="Martin F."/>
            <person name="Silar P."/>
            <person name="Natvig D.O."/>
            <person name="Lalanne C."/>
            <person name="Gautier V."/>
            <person name="Ament-Velasquez S.L."/>
            <person name="Kruys A."/>
            <person name="Hutchinson M.I."/>
            <person name="Powell A.J."/>
            <person name="Barry K."/>
            <person name="Miller A.N."/>
            <person name="Grigoriev I.V."/>
            <person name="Debuchy R."/>
            <person name="Gladieux P."/>
            <person name="Hiltunen Thoren M."/>
            <person name="Johannesson H."/>
        </authorList>
    </citation>
    <scope>NUCLEOTIDE SEQUENCE</scope>
    <source>
        <strain evidence="6">CBS 232.78</strain>
    </source>
</reference>
<keyword evidence="6" id="KW-0808">Transferase</keyword>
<keyword evidence="3 4" id="KW-0067">ATP-binding</keyword>